<dbReference type="Proteomes" id="UP000736335">
    <property type="component" value="Unassembled WGS sequence"/>
</dbReference>
<sequence length="254" mass="28846">MSCRVANQKGRSKPLRCFPVTFIKLITLDLDVPIFPSLLSAMTPSTFVLRQLTSPVLRLHFSSSDVRETTLYAEGEPTYRYIVSTSRSTPHSANKATTVSDSRGLPVIVFRWNTYKRDEIHWVEPRQAGPPPVIKRPISAFFKVGRPSNFREYSTFEDRGISYAWTREEHDPNTGPDVLLNLSLFSKSRGSSVVCGRVIEGRVLELYRELAESPTTTLEETCILSAIFALRYLSRDLAANMEQIDYWKFGDGKK</sequence>
<organism evidence="1 2">
    <name type="scientific">Thelephora terrestris</name>
    <dbReference type="NCBI Taxonomy" id="56493"/>
    <lineage>
        <taxon>Eukaryota</taxon>
        <taxon>Fungi</taxon>
        <taxon>Dikarya</taxon>
        <taxon>Basidiomycota</taxon>
        <taxon>Agaricomycotina</taxon>
        <taxon>Agaricomycetes</taxon>
        <taxon>Thelephorales</taxon>
        <taxon>Thelephoraceae</taxon>
        <taxon>Thelephora</taxon>
    </lineage>
</organism>
<evidence type="ECO:0000313" key="2">
    <source>
        <dbReference type="Proteomes" id="UP000736335"/>
    </source>
</evidence>
<gene>
    <name evidence="1" type="ORF">BJ322DRAFT_105291</name>
</gene>
<dbReference type="EMBL" id="WIUZ02000001">
    <property type="protein sequence ID" value="KAF9793169.1"/>
    <property type="molecule type" value="Genomic_DNA"/>
</dbReference>
<reference evidence="1" key="2">
    <citation type="submission" date="2020-11" db="EMBL/GenBank/DDBJ databases">
        <authorList>
            <consortium name="DOE Joint Genome Institute"/>
            <person name="Kuo A."/>
            <person name="Miyauchi S."/>
            <person name="Kiss E."/>
            <person name="Drula E."/>
            <person name="Kohler A."/>
            <person name="Sanchez-Garcia M."/>
            <person name="Andreopoulos B."/>
            <person name="Barry K.W."/>
            <person name="Bonito G."/>
            <person name="Buee M."/>
            <person name="Carver A."/>
            <person name="Chen C."/>
            <person name="Cichocki N."/>
            <person name="Clum A."/>
            <person name="Culley D."/>
            <person name="Crous P.W."/>
            <person name="Fauchery L."/>
            <person name="Girlanda M."/>
            <person name="Hayes R."/>
            <person name="Keri Z."/>
            <person name="Labutti K."/>
            <person name="Lipzen A."/>
            <person name="Lombard V."/>
            <person name="Magnuson J."/>
            <person name="Maillard F."/>
            <person name="Morin E."/>
            <person name="Murat C."/>
            <person name="Nolan M."/>
            <person name="Ohm R."/>
            <person name="Pangilinan J."/>
            <person name="Pereira M."/>
            <person name="Perotto S."/>
            <person name="Peter M."/>
            <person name="Riley R."/>
            <person name="Sitrit Y."/>
            <person name="Stielow B."/>
            <person name="Szollosi G."/>
            <person name="Zifcakova L."/>
            <person name="Stursova M."/>
            <person name="Spatafora J.W."/>
            <person name="Tedersoo L."/>
            <person name="Vaario L.-M."/>
            <person name="Yamada A."/>
            <person name="Yan M."/>
            <person name="Wang P."/>
            <person name="Xu J."/>
            <person name="Bruns T."/>
            <person name="Baldrian P."/>
            <person name="Vilgalys R."/>
            <person name="Henrissat B."/>
            <person name="Grigoriev I.V."/>
            <person name="Hibbett D."/>
            <person name="Nagy L.G."/>
            <person name="Martin F.M."/>
        </authorList>
    </citation>
    <scope>NUCLEOTIDE SEQUENCE</scope>
    <source>
        <strain evidence="1">UH-Tt-Lm1</strain>
    </source>
</reference>
<accession>A0A9P6LD40</accession>
<name>A0A9P6LD40_9AGAM</name>
<dbReference type="AlphaFoldDB" id="A0A9P6LD40"/>
<keyword evidence="2" id="KW-1185">Reference proteome</keyword>
<reference evidence="1" key="1">
    <citation type="journal article" date="2020" name="Nat. Commun.">
        <title>Large-scale genome sequencing of mycorrhizal fungi provides insights into the early evolution of symbiotic traits.</title>
        <authorList>
            <person name="Miyauchi S."/>
            <person name="Kiss E."/>
            <person name="Kuo A."/>
            <person name="Drula E."/>
            <person name="Kohler A."/>
            <person name="Sanchez-Garcia M."/>
            <person name="Morin E."/>
            <person name="Andreopoulos B."/>
            <person name="Barry K.W."/>
            <person name="Bonito G."/>
            <person name="Buee M."/>
            <person name="Carver A."/>
            <person name="Chen C."/>
            <person name="Cichocki N."/>
            <person name="Clum A."/>
            <person name="Culley D."/>
            <person name="Crous P.W."/>
            <person name="Fauchery L."/>
            <person name="Girlanda M."/>
            <person name="Hayes R.D."/>
            <person name="Keri Z."/>
            <person name="LaButti K."/>
            <person name="Lipzen A."/>
            <person name="Lombard V."/>
            <person name="Magnuson J."/>
            <person name="Maillard F."/>
            <person name="Murat C."/>
            <person name="Nolan M."/>
            <person name="Ohm R.A."/>
            <person name="Pangilinan J."/>
            <person name="Pereira M.F."/>
            <person name="Perotto S."/>
            <person name="Peter M."/>
            <person name="Pfister S."/>
            <person name="Riley R."/>
            <person name="Sitrit Y."/>
            <person name="Stielow J.B."/>
            <person name="Szollosi G."/>
            <person name="Zifcakova L."/>
            <person name="Stursova M."/>
            <person name="Spatafora J.W."/>
            <person name="Tedersoo L."/>
            <person name="Vaario L.M."/>
            <person name="Yamada A."/>
            <person name="Yan M."/>
            <person name="Wang P."/>
            <person name="Xu J."/>
            <person name="Bruns T."/>
            <person name="Baldrian P."/>
            <person name="Vilgalys R."/>
            <person name="Dunand C."/>
            <person name="Henrissat B."/>
            <person name="Grigoriev I.V."/>
            <person name="Hibbett D."/>
            <person name="Nagy L.G."/>
            <person name="Martin F.M."/>
        </authorList>
    </citation>
    <scope>NUCLEOTIDE SEQUENCE</scope>
    <source>
        <strain evidence="1">UH-Tt-Lm1</strain>
    </source>
</reference>
<evidence type="ECO:0000313" key="1">
    <source>
        <dbReference type="EMBL" id="KAF9793169.1"/>
    </source>
</evidence>
<proteinExistence type="predicted"/>
<comment type="caution">
    <text evidence="1">The sequence shown here is derived from an EMBL/GenBank/DDBJ whole genome shotgun (WGS) entry which is preliminary data.</text>
</comment>
<protein>
    <submittedName>
        <fullName evidence="1">Uncharacterized protein</fullName>
    </submittedName>
</protein>